<dbReference type="Proteomes" id="UP000243342">
    <property type="component" value="Unassembled WGS sequence"/>
</dbReference>
<dbReference type="OrthoDB" id="3797035at2"/>
<protein>
    <submittedName>
        <fullName evidence="4">Uncharacterized protein</fullName>
    </submittedName>
</protein>
<evidence type="ECO:0000313" key="4">
    <source>
        <dbReference type="EMBL" id="OIV37226.1"/>
    </source>
</evidence>
<keyword evidence="2" id="KW-1133">Transmembrane helix</keyword>
<comment type="caution">
    <text evidence="4">The sequence shown here is derived from an EMBL/GenBank/DDBJ whole genome shotgun (WGS) entry which is preliminary data.</text>
</comment>
<proteinExistence type="predicted"/>
<evidence type="ECO:0000256" key="1">
    <source>
        <dbReference type="SAM" id="MobiDB-lite"/>
    </source>
</evidence>
<organism evidence="4 5">
    <name type="scientific">Mangrovactinospora gilvigrisea</name>
    <dbReference type="NCBI Taxonomy" id="1428644"/>
    <lineage>
        <taxon>Bacteria</taxon>
        <taxon>Bacillati</taxon>
        <taxon>Actinomycetota</taxon>
        <taxon>Actinomycetes</taxon>
        <taxon>Kitasatosporales</taxon>
        <taxon>Streptomycetaceae</taxon>
        <taxon>Mangrovactinospora</taxon>
    </lineage>
</organism>
<accession>A0A1J7CC35</accession>
<sequence>MGEPARTRTTPPRRGRLEQPVRRALAGAAALLLLGAPATAASAAARPAAASALAVEAAADRAPITLDNLSPTAPVKGDTLTLAGTVRNSTGHTWHNAKVRLRTGTGALGSRSTINEVSKRTTATAADGTPVDGADHPMPDITAGGSATFTLKVPVSKLRLTGDGVYELAVELTAENGASLGIDRTFLPWFPSDSGVQPTRTAALWPVVDEPRVTARTMADVRQTPVLRNDGLTSEMRSGGRLDRIVKLGDSLPVTWVVDPDLAITADAMAGGYRVASGSGTKAGSGGTAAKQWLTELQWAMVDYKDAAQARKQLAENGGSSTPSSTASPSATASPSDTGSPSPSASAGASGSGGTQPNPADYPHDDVVGLPVGDPDLASIAHRGHGSAQLSTLLSNAQELSANASTALKLGVQPRTDVAWPVQGWLDSSIIATGKQAKASSFIANSDSIGRSGLPYTPSARRNLAGGLHEDVADSAIGSILSRDLSTPASRAEAVQEILAQTLMVTMEAPSKQRTLLIVPPRRMTTDQATVLAEALKAADKGGWIDPISLKQLQQTAPDPSAPGRVPSASAYPSSLRATELSSATLGQVATVNAQLQDMVRILTAPQRVTGPFNGAMMRTVSTAWREDPSGERAFEKETNDYLDDLAGAVRIAPKSSTITLSGQSATIPVTVLNNLEQTVQVVVRMQSDQPTRVTVGDGHRLNIPPRTNRQVEFPTTATTNGRAVVTVRLYDLQGKAYGPTQRITINVTSAGNSVLIVVGLGLLIVVVAIIRMYRKRARRQADGGPQGDAPQEGPGEGPDEGADTAADGAEGSGADEKVEG</sequence>
<keyword evidence="5" id="KW-1185">Reference proteome</keyword>
<name>A0A1J7CC35_9ACTN</name>
<keyword evidence="2" id="KW-0812">Transmembrane</keyword>
<feature type="chain" id="PRO_5039188105" evidence="3">
    <location>
        <begin position="41"/>
        <end position="821"/>
    </location>
</feature>
<feature type="transmembrane region" description="Helical" evidence="2">
    <location>
        <begin position="751"/>
        <end position="771"/>
    </location>
</feature>
<keyword evidence="3" id="KW-0732">Signal</keyword>
<feature type="signal peptide" evidence="3">
    <location>
        <begin position="1"/>
        <end position="40"/>
    </location>
</feature>
<feature type="region of interest" description="Disordered" evidence="1">
    <location>
        <begin position="117"/>
        <end position="138"/>
    </location>
</feature>
<feature type="compositionally biased region" description="Low complexity" evidence="1">
    <location>
        <begin position="368"/>
        <end position="377"/>
    </location>
</feature>
<keyword evidence="2" id="KW-0472">Membrane</keyword>
<dbReference type="STRING" id="1428644.BIV57_11945"/>
<dbReference type="RefSeq" id="WP_071656778.1">
    <property type="nucleotide sequence ID" value="NZ_MLCF01000059.1"/>
</dbReference>
<feature type="region of interest" description="Disordered" evidence="1">
    <location>
        <begin position="554"/>
        <end position="573"/>
    </location>
</feature>
<evidence type="ECO:0000256" key="3">
    <source>
        <dbReference type="SAM" id="SignalP"/>
    </source>
</evidence>
<dbReference type="Pfam" id="PF19516">
    <property type="entry name" value="DUF6049"/>
    <property type="match status" value="1"/>
</dbReference>
<gene>
    <name evidence="4" type="ORF">BIV57_11945</name>
</gene>
<feature type="region of interest" description="Disordered" evidence="1">
    <location>
        <begin position="778"/>
        <end position="821"/>
    </location>
</feature>
<evidence type="ECO:0000313" key="5">
    <source>
        <dbReference type="Proteomes" id="UP000243342"/>
    </source>
</evidence>
<evidence type="ECO:0000256" key="2">
    <source>
        <dbReference type="SAM" id="Phobius"/>
    </source>
</evidence>
<reference evidence="4 5" key="1">
    <citation type="submission" date="2016-10" db="EMBL/GenBank/DDBJ databases">
        <title>Genome sequence of Streptomyces gilvigriseus MUSC 26.</title>
        <authorList>
            <person name="Lee L.-H."/>
            <person name="Ser H.-L."/>
        </authorList>
    </citation>
    <scope>NUCLEOTIDE SEQUENCE [LARGE SCALE GENOMIC DNA]</scope>
    <source>
        <strain evidence="4 5">MUSC 26</strain>
    </source>
</reference>
<dbReference type="AlphaFoldDB" id="A0A1J7CC35"/>
<dbReference type="InterPro" id="IPR046112">
    <property type="entry name" value="DUF6049"/>
</dbReference>
<feature type="region of interest" description="Disordered" evidence="1">
    <location>
        <begin position="312"/>
        <end position="380"/>
    </location>
</feature>
<feature type="compositionally biased region" description="Low complexity" evidence="1">
    <location>
        <begin position="318"/>
        <end position="349"/>
    </location>
</feature>
<dbReference type="EMBL" id="MLCF01000059">
    <property type="protein sequence ID" value="OIV37226.1"/>
    <property type="molecule type" value="Genomic_DNA"/>
</dbReference>